<dbReference type="GO" id="GO:0046872">
    <property type="term" value="F:metal ion binding"/>
    <property type="evidence" value="ECO:0007669"/>
    <property type="project" value="UniProtKB-KW"/>
</dbReference>
<gene>
    <name evidence="6" type="ORF">HU200_045483</name>
</gene>
<keyword evidence="3" id="KW-0408">Iron</keyword>
<keyword evidence="4" id="KW-0411">Iron-sulfur</keyword>
<keyword evidence="2" id="KW-0479">Metal-binding</keyword>
<protein>
    <recommendedName>
        <fullName evidence="5">Demeter RRM-fold domain-containing protein</fullName>
    </recommendedName>
</protein>
<dbReference type="PANTHER" id="PTHR46213">
    <property type="entry name" value="TRANSCRIPTIONAL ACTIVATOR DEMETER"/>
    <property type="match status" value="1"/>
</dbReference>
<dbReference type="GO" id="GO:0141166">
    <property type="term" value="P:chromosomal 5-methylcytosine DNA demethylation pathway"/>
    <property type="evidence" value="ECO:0007669"/>
    <property type="project" value="InterPro"/>
</dbReference>
<dbReference type="GO" id="GO:0035514">
    <property type="term" value="F:DNA demethylase activity"/>
    <property type="evidence" value="ECO:0007669"/>
    <property type="project" value="InterPro"/>
</dbReference>
<dbReference type="PANTHER" id="PTHR46213:SF4">
    <property type="entry name" value="OS02G0496500 PROTEIN"/>
    <property type="match status" value="1"/>
</dbReference>
<proteinExistence type="predicted"/>
<dbReference type="Proteomes" id="UP000636709">
    <property type="component" value="Unassembled WGS sequence"/>
</dbReference>
<reference evidence="6" key="1">
    <citation type="submission" date="2020-07" db="EMBL/GenBank/DDBJ databases">
        <title>Genome sequence and genetic diversity analysis of an under-domesticated orphan crop, white fonio (Digitaria exilis).</title>
        <authorList>
            <person name="Bennetzen J.L."/>
            <person name="Chen S."/>
            <person name="Ma X."/>
            <person name="Wang X."/>
            <person name="Yssel A.E.J."/>
            <person name="Chaluvadi S.R."/>
            <person name="Johnson M."/>
            <person name="Gangashetty P."/>
            <person name="Hamidou F."/>
            <person name="Sanogo M.D."/>
            <person name="Zwaenepoel A."/>
            <person name="Wallace J."/>
            <person name="Van De Peer Y."/>
            <person name="Van Deynze A."/>
        </authorList>
    </citation>
    <scope>NUCLEOTIDE SEQUENCE</scope>
    <source>
        <tissue evidence="6">Leaves</tissue>
    </source>
</reference>
<name>A0A835B6I4_9POAL</name>
<dbReference type="GO" id="GO:0051536">
    <property type="term" value="F:iron-sulfur cluster binding"/>
    <property type="evidence" value="ECO:0007669"/>
    <property type="project" value="UniProtKB-KW"/>
</dbReference>
<evidence type="ECO:0000256" key="3">
    <source>
        <dbReference type="ARBA" id="ARBA00023004"/>
    </source>
</evidence>
<evidence type="ECO:0000313" key="7">
    <source>
        <dbReference type="Proteomes" id="UP000636709"/>
    </source>
</evidence>
<evidence type="ECO:0000256" key="4">
    <source>
        <dbReference type="ARBA" id="ARBA00023014"/>
    </source>
</evidence>
<comment type="caution">
    <text evidence="6">The sequence shown here is derived from an EMBL/GenBank/DDBJ whole genome shotgun (WGS) entry which is preliminary data.</text>
</comment>
<feature type="domain" description="Demeter RRM-fold" evidence="5">
    <location>
        <begin position="123"/>
        <end position="149"/>
    </location>
</feature>
<dbReference type="GO" id="GO:0019104">
    <property type="term" value="F:DNA N-glycosylase activity"/>
    <property type="evidence" value="ECO:0007669"/>
    <property type="project" value="InterPro"/>
</dbReference>
<accession>A0A835B6I4</accession>
<keyword evidence="7" id="KW-1185">Reference proteome</keyword>
<organism evidence="6 7">
    <name type="scientific">Digitaria exilis</name>
    <dbReference type="NCBI Taxonomy" id="1010633"/>
    <lineage>
        <taxon>Eukaryota</taxon>
        <taxon>Viridiplantae</taxon>
        <taxon>Streptophyta</taxon>
        <taxon>Embryophyta</taxon>
        <taxon>Tracheophyta</taxon>
        <taxon>Spermatophyta</taxon>
        <taxon>Magnoliopsida</taxon>
        <taxon>Liliopsida</taxon>
        <taxon>Poales</taxon>
        <taxon>Poaceae</taxon>
        <taxon>PACMAD clade</taxon>
        <taxon>Panicoideae</taxon>
        <taxon>Panicodae</taxon>
        <taxon>Paniceae</taxon>
        <taxon>Anthephorinae</taxon>
        <taxon>Digitaria</taxon>
    </lineage>
</organism>
<sequence>MFVTIEEAGFHDFDIEDVASERNVMEHVLDGVIDLRSSKSTENAATWPAHGKEMIPIQPRVSSRPMIKRYRLRTEYTAYGKISYIISLCLKAWHIYILIWVPDDCNPYLLIIQSSDEHIVNATILIPCRTANENVFPLNGTYFQDNEVNIHVVLVWLYKL</sequence>
<dbReference type="InterPro" id="IPR044811">
    <property type="entry name" value="DME/ROS1"/>
</dbReference>
<evidence type="ECO:0000313" key="6">
    <source>
        <dbReference type="EMBL" id="KAF8682025.1"/>
    </source>
</evidence>
<evidence type="ECO:0000259" key="5">
    <source>
        <dbReference type="Pfam" id="PF15628"/>
    </source>
</evidence>
<dbReference type="InterPro" id="IPR028925">
    <property type="entry name" value="RRM_DME"/>
</dbReference>
<dbReference type="EMBL" id="JACEFO010002109">
    <property type="protein sequence ID" value="KAF8682025.1"/>
    <property type="molecule type" value="Genomic_DNA"/>
</dbReference>
<dbReference type="Pfam" id="PF15628">
    <property type="entry name" value="RRM_DME"/>
    <property type="match status" value="1"/>
</dbReference>
<dbReference type="AlphaFoldDB" id="A0A835B6I4"/>
<evidence type="ECO:0000256" key="1">
    <source>
        <dbReference type="ARBA" id="ARBA00001966"/>
    </source>
</evidence>
<dbReference type="OrthoDB" id="682021at2759"/>
<evidence type="ECO:0000256" key="2">
    <source>
        <dbReference type="ARBA" id="ARBA00022723"/>
    </source>
</evidence>
<comment type="cofactor">
    <cofactor evidence="1">
        <name>[4Fe-4S] cluster</name>
        <dbReference type="ChEBI" id="CHEBI:49883"/>
    </cofactor>
</comment>